<evidence type="ECO:0008006" key="4">
    <source>
        <dbReference type="Google" id="ProtNLM"/>
    </source>
</evidence>
<proteinExistence type="predicted"/>
<evidence type="ECO:0000313" key="3">
    <source>
        <dbReference type="Proteomes" id="UP000235392"/>
    </source>
</evidence>
<dbReference type="Proteomes" id="UP000235392">
    <property type="component" value="Unassembled WGS sequence"/>
</dbReference>
<protein>
    <recommendedName>
        <fullName evidence="4">OTU domain-containing protein</fullName>
    </recommendedName>
</protein>
<comment type="caution">
    <text evidence="2">The sequence shown here is derived from an EMBL/GenBank/DDBJ whole genome shotgun (WGS) entry which is preliminary data.</text>
</comment>
<feature type="compositionally biased region" description="Polar residues" evidence="1">
    <location>
        <begin position="1"/>
        <end position="18"/>
    </location>
</feature>
<gene>
    <name evidence="2" type="ORF">PCASD_00625</name>
</gene>
<name>A0A2N5VL67_9BASI</name>
<feature type="region of interest" description="Disordered" evidence="1">
    <location>
        <begin position="69"/>
        <end position="109"/>
    </location>
</feature>
<evidence type="ECO:0000313" key="2">
    <source>
        <dbReference type="EMBL" id="PLW50696.1"/>
    </source>
</evidence>
<reference evidence="2 3" key="1">
    <citation type="submission" date="2017-11" db="EMBL/GenBank/DDBJ databases">
        <title>De novo assembly and phasing of dikaryotic genomes from two isolates of Puccinia coronata f. sp. avenae, the causal agent of oat crown rust.</title>
        <authorList>
            <person name="Miller M.E."/>
            <person name="Zhang Y."/>
            <person name="Omidvar V."/>
            <person name="Sperschneider J."/>
            <person name="Schwessinger B."/>
            <person name="Raley C."/>
            <person name="Palmer J.M."/>
            <person name="Garnica D."/>
            <person name="Upadhyaya N."/>
            <person name="Rathjen J."/>
            <person name="Taylor J.M."/>
            <person name="Park R.F."/>
            <person name="Dodds P.N."/>
            <person name="Hirsch C.D."/>
            <person name="Kianian S.F."/>
            <person name="Figueroa M."/>
        </authorList>
    </citation>
    <scope>NUCLEOTIDE SEQUENCE [LARGE SCALE GENOMIC DNA]</scope>
    <source>
        <strain evidence="2">12SD80</strain>
    </source>
</reference>
<evidence type="ECO:0000256" key="1">
    <source>
        <dbReference type="SAM" id="MobiDB-lite"/>
    </source>
</evidence>
<organism evidence="2 3">
    <name type="scientific">Puccinia coronata f. sp. avenae</name>
    <dbReference type="NCBI Taxonomy" id="200324"/>
    <lineage>
        <taxon>Eukaryota</taxon>
        <taxon>Fungi</taxon>
        <taxon>Dikarya</taxon>
        <taxon>Basidiomycota</taxon>
        <taxon>Pucciniomycotina</taxon>
        <taxon>Pucciniomycetes</taxon>
        <taxon>Pucciniales</taxon>
        <taxon>Pucciniaceae</taxon>
        <taxon>Puccinia</taxon>
    </lineage>
</organism>
<dbReference type="CDD" id="cd22744">
    <property type="entry name" value="OTU"/>
    <property type="match status" value="1"/>
</dbReference>
<accession>A0A2N5VL67</accession>
<feature type="region of interest" description="Disordered" evidence="1">
    <location>
        <begin position="330"/>
        <end position="355"/>
    </location>
</feature>
<dbReference type="EMBL" id="PGCI01000009">
    <property type="protein sequence ID" value="PLW50696.1"/>
    <property type="molecule type" value="Genomic_DNA"/>
</dbReference>
<dbReference type="AlphaFoldDB" id="A0A2N5VL67"/>
<feature type="compositionally biased region" description="Low complexity" evidence="1">
    <location>
        <begin position="77"/>
        <end position="87"/>
    </location>
</feature>
<sequence length="355" mass="39074">MSHTPKQPNPTSGNSASSGVVVPPEVWEQMQRLLSKFGPSHPINPSPSPIIHQLARSLATSLALSPFPPKLADDKSTSSQSISPSNPSDEDNTTFPPPVEKLQPPVQDDVPNEYQHVADWTPDPDPVNNTITVNGVISDIKHYNLASEPLDPPPSAQFNSMDTLLKFCQKWAKEHGYAVAKAHSNANKNVYIRNDLELAELDDTNDIDKSKVETSCSQEAINQKFKRESLEDEGETASVGVPDHLKEYISNVFDPLGDGNCGCRCLAKSLGYDADGWFQVRDELVKEASKKIRLYSRAQGGEVVMRKIIDNLDVPSKESQITQTQWLSKLSHGEGRQGQAHSSSLYAKADGIKHW</sequence>
<feature type="region of interest" description="Disordered" evidence="1">
    <location>
        <begin position="1"/>
        <end position="24"/>
    </location>
</feature>